<dbReference type="Proteomes" id="UP001288944">
    <property type="component" value="Unassembled WGS sequence"/>
</dbReference>
<dbReference type="SUPFAM" id="SSF49401">
    <property type="entry name" value="Bacterial adhesins"/>
    <property type="match status" value="1"/>
</dbReference>
<dbReference type="AlphaFoldDB" id="A0AAW9KQT7"/>
<gene>
    <name evidence="2" type="ORF">GNF83_20450</name>
</gene>
<comment type="caution">
    <text evidence="2">The sequence shown here is derived from an EMBL/GenBank/DDBJ whole genome shotgun (WGS) entry which is preliminary data.</text>
</comment>
<proteinExistence type="predicted"/>
<dbReference type="Pfam" id="PF05737">
    <property type="entry name" value="Collagen_bind"/>
    <property type="match status" value="1"/>
</dbReference>
<name>A0AAW9KQT7_CLOPF</name>
<accession>A0AAW9KQT7</accession>
<sequence>VSFSNEAFLNGVGTGNIIKRPTITNSFTKSSDGSIDYSKKTMGWKITINPLKEPIKDLVIRDTFPNGGLSLISDTFIVKKGNTTLKKDINYKLELIEANDLTKGFKVIFLEDVKDALYTITYRTNFDPEIHLNIANKTKYVNEAVF</sequence>
<feature type="non-terminal residue" evidence="2">
    <location>
        <position position="146"/>
    </location>
</feature>
<feature type="non-terminal residue" evidence="2">
    <location>
        <position position="1"/>
    </location>
</feature>
<organism evidence="2 3">
    <name type="scientific">Clostridium perfringens</name>
    <dbReference type="NCBI Taxonomy" id="1502"/>
    <lineage>
        <taxon>Bacteria</taxon>
        <taxon>Bacillati</taxon>
        <taxon>Bacillota</taxon>
        <taxon>Clostridia</taxon>
        <taxon>Eubacteriales</taxon>
        <taxon>Clostridiaceae</taxon>
        <taxon>Clostridium</taxon>
    </lineage>
</organism>
<reference evidence="2" key="1">
    <citation type="submission" date="2019-11" db="EMBL/GenBank/DDBJ databases">
        <title>Characterization of Clostridium perfringens isolates from swine manure treated agricultural soils.</title>
        <authorList>
            <person name="Wushke S.T."/>
        </authorList>
    </citation>
    <scope>NUCLEOTIDE SEQUENCE</scope>
    <source>
        <strain evidence="2">X62</strain>
    </source>
</reference>
<dbReference type="InterPro" id="IPR008456">
    <property type="entry name" value="Collagen-bd_dom"/>
</dbReference>
<dbReference type="EMBL" id="WNUR01001258">
    <property type="protein sequence ID" value="MDZ7543500.1"/>
    <property type="molecule type" value="Genomic_DNA"/>
</dbReference>
<dbReference type="GO" id="GO:0005518">
    <property type="term" value="F:collagen binding"/>
    <property type="evidence" value="ECO:0007669"/>
    <property type="project" value="InterPro"/>
</dbReference>
<evidence type="ECO:0000313" key="3">
    <source>
        <dbReference type="Proteomes" id="UP001288944"/>
    </source>
</evidence>
<protein>
    <recommendedName>
        <fullName evidence="1">Collagen binding domain-containing protein</fullName>
    </recommendedName>
</protein>
<evidence type="ECO:0000259" key="1">
    <source>
        <dbReference type="Pfam" id="PF05737"/>
    </source>
</evidence>
<feature type="domain" description="Collagen binding" evidence="1">
    <location>
        <begin position="32"/>
        <end position="137"/>
    </location>
</feature>
<dbReference type="InterPro" id="IPR008966">
    <property type="entry name" value="Adhesion_dom_sf"/>
</dbReference>
<dbReference type="Gene3D" id="2.60.40.740">
    <property type="match status" value="1"/>
</dbReference>
<evidence type="ECO:0000313" key="2">
    <source>
        <dbReference type="EMBL" id="MDZ7543500.1"/>
    </source>
</evidence>